<accession>A0A517NF02</accession>
<keyword evidence="4" id="KW-1185">Reference proteome</keyword>
<feature type="compositionally biased region" description="Polar residues" evidence="1">
    <location>
        <begin position="329"/>
        <end position="339"/>
    </location>
</feature>
<feature type="domain" description="Glycine zipper" evidence="2">
    <location>
        <begin position="82"/>
        <end position="125"/>
    </location>
</feature>
<evidence type="ECO:0000256" key="1">
    <source>
        <dbReference type="SAM" id="MobiDB-lite"/>
    </source>
</evidence>
<evidence type="ECO:0000313" key="4">
    <source>
        <dbReference type="Proteomes" id="UP000318538"/>
    </source>
</evidence>
<evidence type="ECO:0000313" key="3">
    <source>
        <dbReference type="EMBL" id="QDT05711.1"/>
    </source>
</evidence>
<reference evidence="3 4" key="1">
    <citation type="submission" date="2019-02" db="EMBL/GenBank/DDBJ databases">
        <title>Deep-cultivation of Planctomycetes and their phenomic and genomic characterization uncovers novel biology.</title>
        <authorList>
            <person name="Wiegand S."/>
            <person name="Jogler M."/>
            <person name="Boedeker C."/>
            <person name="Pinto D."/>
            <person name="Vollmers J."/>
            <person name="Rivas-Marin E."/>
            <person name="Kohn T."/>
            <person name="Peeters S.H."/>
            <person name="Heuer A."/>
            <person name="Rast P."/>
            <person name="Oberbeckmann S."/>
            <person name="Bunk B."/>
            <person name="Jeske O."/>
            <person name="Meyerdierks A."/>
            <person name="Storesund J.E."/>
            <person name="Kallscheuer N."/>
            <person name="Luecker S."/>
            <person name="Lage O.M."/>
            <person name="Pohl T."/>
            <person name="Merkel B.J."/>
            <person name="Hornburger P."/>
            <person name="Mueller R.-W."/>
            <person name="Bruemmer F."/>
            <person name="Labrenz M."/>
            <person name="Spormann A.M."/>
            <person name="Op den Camp H."/>
            <person name="Overmann J."/>
            <person name="Amann R."/>
            <person name="Jetten M.S.M."/>
            <person name="Mascher T."/>
            <person name="Medema M.H."/>
            <person name="Devos D.P."/>
            <person name="Kaster A.-K."/>
            <person name="Ovreas L."/>
            <person name="Rohde M."/>
            <person name="Galperin M.Y."/>
            <person name="Jogler C."/>
        </authorList>
    </citation>
    <scope>NUCLEOTIDE SEQUENCE [LARGE SCALE GENOMIC DNA]</scope>
    <source>
        <strain evidence="3 4">K22_7</strain>
    </source>
</reference>
<dbReference type="EMBL" id="CP036525">
    <property type="protein sequence ID" value="QDT05711.1"/>
    <property type="molecule type" value="Genomic_DNA"/>
</dbReference>
<dbReference type="KEGG" id="rlc:K227x_41140"/>
<protein>
    <recommendedName>
        <fullName evidence="2">Glycine zipper domain-containing protein</fullName>
    </recommendedName>
</protein>
<proteinExistence type="predicted"/>
<dbReference type="AlphaFoldDB" id="A0A517NF02"/>
<feature type="compositionally biased region" description="Pro residues" evidence="1">
    <location>
        <begin position="296"/>
        <end position="310"/>
    </location>
</feature>
<name>A0A517NF02_9BACT</name>
<dbReference type="Proteomes" id="UP000318538">
    <property type="component" value="Chromosome"/>
</dbReference>
<feature type="region of interest" description="Disordered" evidence="1">
    <location>
        <begin position="296"/>
        <end position="367"/>
    </location>
</feature>
<dbReference type="InterPro" id="IPR039567">
    <property type="entry name" value="Gly-zipper"/>
</dbReference>
<evidence type="ECO:0000259" key="2">
    <source>
        <dbReference type="Pfam" id="PF13488"/>
    </source>
</evidence>
<sequence>MTGQVDPIRKFEVIFLAAQLPCGIFQVDTFCTSPPFTSIGFPMIRRISLAALLATVTFSDSVTIPTAFAQDHLHRRRGAVLGGLAGAALGVAIGDKGNNETAGALIGGAVGAIAGGAIGDAQDQRIQHDRQYHSGYPLQAPAYGGAHQRQPSYNAPYPHAPHYNAPHSGHPAPYRSHHPYTSHQPSYYDAHYFAPSPYTEEVVVGSQANPYSVTITAPYRQSVPAGAQSQQPLSNRDVIALVNSGLSDAMVVRQINARGITRSLAVSEIIELHQQGVSETVIDAMQGVIAEAPAPFTSPAPAPLPEPLPAPAQRSYRTPTGSPDLYGNSIIQNGPNAPSASGLEKFDESWDDQGPTLTAPAFTGPGN</sequence>
<gene>
    <name evidence="3" type="ORF">K227x_41140</name>
</gene>
<organism evidence="3 4">
    <name type="scientific">Rubripirellula lacrimiformis</name>
    <dbReference type="NCBI Taxonomy" id="1930273"/>
    <lineage>
        <taxon>Bacteria</taxon>
        <taxon>Pseudomonadati</taxon>
        <taxon>Planctomycetota</taxon>
        <taxon>Planctomycetia</taxon>
        <taxon>Pirellulales</taxon>
        <taxon>Pirellulaceae</taxon>
        <taxon>Rubripirellula</taxon>
    </lineage>
</organism>
<dbReference type="Pfam" id="PF13488">
    <property type="entry name" value="Gly-zipper_Omp"/>
    <property type="match status" value="1"/>
</dbReference>